<accession>A0ABR3WI69</accession>
<dbReference type="Proteomes" id="UP001586593">
    <property type="component" value="Unassembled WGS sequence"/>
</dbReference>
<proteinExistence type="predicted"/>
<comment type="caution">
    <text evidence="1">The sequence shown here is derived from an EMBL/GenBank/DDBJ whole genome shotgun (WGS) entry which is preliminary data.</text>
</comment>
<sequence>MTMGKRGASCIPSYRAASKPGIQLCAFRNCQSHRARKNICVGPTLCLEPARFCSACQSVHPVRRRTPRGYPYGRSAIWRNILICHARAVLRPGLSFLAPTLILSAPGRSLCRLLLTNTLREIWRERDRLSTNAVPHERRNQIRSQEERGKPKRLRLCPLTDPVAGFWVQESILHTRASTLYWAVDPISVDWTVTMPHSLFRLPRVPGMTRFITRRHTFRSTLI</sequence>
<protein>
    <submittedName>
        <fullName evidence="1">Uncharacterized protein</fullName>
    </submittedName>
</protein>
<reference evidence="1 2" key="1">
    <citation type="journal article" date="2024" name="Commun. Biol.">
        <title>Comparative genomic analysis of thermophilic fungi reveals convergent evolutionary adaptations and gene losses.</title>
        <authorList>
            <person name="Steindorff A.S."/>
            <person name="Aguilar-Pontes M.V."/>
            <person name="Robinson A.J."/>
            <person name="Andreopoulos B."/>
            <person name="LaButti K."/>
            <person name="Kuo A."/>
            <person name="Mondo S."/>
            <person name="Riley R."/>
            <person name="Otillar R."/>
            <person name="Haridas S."/>
            <person name="Lipzen A."/>
            <person name="Grimwood J."/>
            <person name="Schmutz J."/>
            <person name="Clum A."/>
            <person name="Reid I.D."/>
            <person name="Moisan M.C."/>
            <person name="Butler G."/>
            <person name="Nguyen T.T.M."/>
            <person name="Dewar K."/>
            <person name="Conant G."/>
            <person name="Drula E."/>
            <person name="Henrissat B."/>
            <person name="Hansel C."/>
            <person name="Singer S."/>
            <person name="Hutchinson M.I."/>
            <person name="de Vries R.P."/>
            <person name="Natvig D.O."/>
            <person name="Powell A.J."/>
            <person name="Tsang A."/>
            <person name="Grigoriev I.V."/>
        </authorList>
    </citation>
    <scope>NUCLEOTIDE SEQUENCE [LARGE SCALE GENOMIC DNA]</scope>
    <source>
        <strain evidence="1 2">ATCC 24622</strain>
    </source>
</reference>
<organism evidence="1 2">
    <name type="scientific">Phialemonium thermophilum</name>
    <dbReference type="NCBI Taxonomy" id="223376"/>
    <lineage>
        <taxon>Eukaryota</taxon>
        <taxon>Fungi</taxon>
        <taxon>Dikarya</taxon>
        <taxon>Ascomycota</taxon>
        <taxon>Pezizomycotina</taxon>
        <taxon>Sordariomycetes</taxon>
        <taxon>Sordariomycetidae</taxon>
        <taxon>Cephalothecales</taxon>
        <taxon>Cephalothecaceae</taxon>
        <taxon>Phialemonium</taxon>
    </lineage>
</organism>
<evidence type="ECO:0000313" key="1">
    <source>
        <dbReference type="EMBL" id="KAL1862589.1"/>
    </source>
</evidence>
<gene>
    <name evidence="1" type="ORF">VTK73DRAFT_6742</name>
</gene>
<name>A0ABR3WI69_9PEZI</name>
<keyword evidence="2" id="KW-1185">Reference proteome</keyword>
<evidence type="ECO:0000313" key="2">
    <source>
        <dbReference type="Proteomes" id="UP001586593"/>
    </source>
</evidence>
<dbReference type="EMBL" id="JAZHXJ010000393">
    <property type="protein sequence ID" value="KAL1862589.1"/>
    <property type="molecule type" value="Genomic_DNA"/>
</dbReference>